<accession>A0A915BQN6</accession>
<keyword evidence="1" id="KW-1185">Reference proteome</keyword>
<dbReference type="WBParaSite" id="PgR052_g042_t02">
    <property type="protein sequence ID" value="PgR052_g042_t02"/>
    <property type="gene ID" value="PgR052_g042"/>
</dbReference>
<dbReference type="AlphaFoldDB" id="A0A915BQN6"/>
<evidence type="ECO:0000313" key="2">
    <source>
        <dbReference type="WBParaSite" id="PgR052_g042_t01"/>
    </source>
</evidence>
<evidence type="ECO:0000313" key="1">
    <source>
        <dbReference type="Proteomes" id="UP000887569"/>
    </source>
</evidence>
<sequence length="32" mass="3496">PGDKVFLQTCRACIDPTRANTSREESTTTLIA</sequence>
<reference evidence="2 3" key="1">
    <citation type="submission" date="2022-11" db="UniProtKB">
        <authorList>
            <consortium name="WormBaseParasite"/>
        </authorList>
    </citation>
    <scope>IDENTIFICATION</scope>
</reference>
<organism evidence="1 2">
    <name type="scientific">Parascaris univalens</name>
    <name type="common">Nematode worm</name>
    <dbReference type="NCBI Taxonomy" id="6257"/>
    <lineage>
        <taxon>Eukaryota</taxon>
        <taxon>Metazoa</taxon>
        <taxon>Ecdysozoa</taxon>
        <taxon>Nematoda</taxon>
        <taxon>Chromadorea</taxon>
        <taxon>Rhabditida</taxon>
        <taxon>Spirurina</taxon>
        <taxon>Ascaridomorpha</taxon>
        <taxon>Ascaridoidea</taxon>
        <taxon>Ascarididae</taxon>
        <taxon>Parascaris</taxon>
    </lineage>
</organism>
<dbReference type="WBParaSite" id="PgR052_g042_t01">
    <property type="protein sequence ID" value="PgR052_g042_t01"/>
    <property type="gene ID" value="PgR052_g042"/>
</dbReference>
<dbReference type="Proteomes" id="UP000887569">
    <property type="component" value="Unplaced"/>
</dbReference>
<proteinExistence type="predicted"/>
<name>A0A915BQN6_PARUN</name>
<evidence type="ECO:0000313" key="3">
    <source>
        <dbReference type="WBParaSite" id="PgR052_g042_t02"/>
    </source>
</evidence>
<protein>
    <submittedName>
        <fullName evidence="2 3">Uncharacterized protein</fullName>
    </submittedName>
</protein>